<dbReference type="Pfam" id="PF00884">
    <property type="entry name" value="Sulfatase"/>
    <property type="match status" value="1"/>
</dbReference>
<evidence type="ECO:0000313" key="6">
    <source>
        <dbReference type="EMBL" id="MCE7026611.1"/>
    </source>
</evidence>
<feature type="domain" description="Sulfatase N-terminal" evidence="4">
    <location>
        <begin position="4"/>
        <end position="347"/>
    </location>
</feature>
<reference evidence="6" key="1">
    <citation type="submission" date="2022-01" db="EMBL/GenBank/DDBJ databases">
        <title>Jiella avicenniae sp. nov., a novel endophytic bacterium isolated from bark of Avicennia marina.</title>
        <authorList>
            <person name="Tuo L."/>
        </authorList>
    </citation>
    <scope>NUCLEOTIDE SEQUENCE</scope>
    <source>
        <strain evidence="6">CBK1P-4</strain>
    </source>
</reference>
<keyword evidence="3 6" id="KW-0378">Hydrolase</keyword>
<dbReference type="RefSeq" id="WP_233717302.1">
    <property type="nucleotide sequence ID" value="NZ_JAJUWU010000001.1"/>
</dbReference>
<dbReference type="Gene3D" id="3.40.720.10">
    <property type="entry name" value="Alkaline Phosphatase, subunit A"/>
    <property type="match status" value="1"/>
</dbReference>
<proteinExistence type="inferred from homology"/>
<sequence length="504" mass="57285">MARPNFLVIMVDQANGTLFPDGPADFLHMPHLKALAARSTRFENGYTASPLCAPARASFMSGQLPSRTKVYDNAAEFQSAIPTYAHHLRRAGYHTCLSGKMHFVGPDQLHGFEQRLTTDVYPADFGWTPDYRKPGERIDWWYHNLGSVTGAGVAEITNQMEYDDEVAFFAEQKLFDLSRGHDRRPWALTVSFTHPHDPYVARRKFWDLYEGCAHLDPEVGPIPLDEQDAHSKRLYAANDAAKSEITPENVRRARRGYFANLSYVDEKIGSLLDVLKRTRMEDDTIVVFVSDHGDMLGERGMWFKMSFFEGSARVPLMIAAPGLDAKRVAEPVSTIDLTPTLCDLAGIDMSGIMPWTDGHSLVPMVNGEKRPEPVFMEYAAEGSYAPLVSIREGKWKFNHCEIDAPQLFDLEADPKELTNLAGDPAHAKTLMAFEEKMRAQWDMARFDAEVRESQARRWIVYEALRNGAYYPWDHQPLQKASERYMRNHMDLNVVEENARFPRGE</sequence>
<dbReference type="SUPFAM" id="SSF53649">
    <property type="entry name" value="Alkaline phosphatase-like"/>
    <property type="match status" value="1"/>
</dbReference>
<keyword evidence="2" id="KW-0479">Metal-binding</keyword>
<evidence type="ECO:0000256" key="3">
    <source>
        <dbReference type="ARBA" id="ARBA00022801"/>
    </source>
</evidence>
<protein>
    <submittedName>
        <fullName evidence="6">Choline-sulfatase</fullName>
        <ecNumber evidence="6">3.1.6.6</ecNumber>
    </submittedName>
</protein>
<evidence type="ECO:0000259" key="4">
    <source>
        <dbReference type="Pfam" id="PF00884"/>
    </source>
</evidence>
<dbReference type="PANTHER" id="PTHR45953:SF1">
    <property type="entry name" value="IDURONATE 2-SULFATASE"/>
    <property type="match status" value="1"/>
</dbReference>
<dbReference type="InterPro" id="IPR025863">
    <property type="entry name" value="Choline_sulf_C_dom"/>
</dbReference>
<dbReference type="GO" id="GO:0046872">
    <property type="term" value="F:metal ion binding"/>
    <property type="evidence" value="ECO:0007669"/>
    <property type="project" value="UniProtKB-KW"/>
</dbReference>
<dbReference type="InterPro" id="IPR000917">
    <property type="entry name" value="Sulfatase_N"/>
</dbReference>
<evidence type="ECO:0000259" key="5">
    <source>
        <dbReference type="Pfam" id="PF12411"/>
    </source>
</evidence>
<dbReference type="Proteomes" id="UP001139035">
    <property type="component" value="Unassembled WGS sequence"/>
</dbReference>
<dbReference type="EC" id="3.1.6.6" evidence="6"/>
<dbReference type="CDD" id="cd16032">
    <property type="entry name" value="choline-sulfatase"/>
    <property type="match status" value="1"/>
</dbReference>
<organism evidence="6 7">
    <name type="scientific">Jiella avicenniae</name>
    <dbReference type="NCBI Taxonomy" id="2907202"/>
    <lineage>
        <taxon>Bacteria</taxon>
        <taxon>Pseudomonadati</taxon>
        <taxon>Pseudomonadota</taxon>
        <taxon>Alphaproteobacteria</taxon>
        <taxon>Hyphomicrobiales</taxon>
        <taxon>Aurantimonadaceae</taxon>
        <taxon>Jiella</taxon>
    </lineage>
</organism>
<comment type="similarity">
    <text evidence="1">Belongs to the sulfatase family.</text>
</comment>
<keyword evidence="7" id="KW-1185">Reference proteome</keyword>
<accession>A0A9X1NY98</accession>
<dbReference type="InterPro" id="IPR024607">
    <property type="entry name" value="Sulfatase_CS"/>
</dbReference>
<dbReference type="InterPro" id="IPR017850">
    <property type="entry name" value="Alkaline_phosphatase_core_sf"/>
</dbReference>
<evidence type="ECO:0000313" key="7">
    <source>
        <dbReference type="Proteomes" id="UP001139035"/>
    </source>
</evidence>
<dbReference type="AlphaFoldDB" id="A0A9X1NY98"/>
<dbReference type="NCBIfam" id="TIGR03417">
    <property type="entry name" value="chol_sulfatase"/>
    <property type="match status" value="1"/>
</dbReference>
<dbReference type="InterPro" id="IPR017785">
    <property type="entry name" value="Choline-sulfatase"/>
</dbReference>
<gene>
    <name evidence="6" type="primary">betC</name>
    <name evidence="6" type="ORF">LZD57_01285</name>
</gene>
<evidence type="ECO:0000256" key="1">
    <source>
        <dbReference type="ARBA" id="ARBA00008779"/>
    </source>
</evidence>
<feature type="domain" description="Choline sulfatase enzyme C-terminal" evidence="5">
    <location>
        <begin position="449"/>
        <end position="500"/>
    </location>
</feature>
<name>A0A9X1NY98_9HYPH</name>
<comment type="caution">
    <text evidence="6">The sequence shown here is derived from an EMBL/GenBank/DDBJ whole genome shotgun (WGS) entry which is preliminary data.</text>
</comment>
<dbReference type="Pfam" id="PF12411">
    <property type="entry name" value="Choline_sulf_C"/>
    <property type="match status" value="1"/>
</dbReference>
<dbReference type="EMBL" id="JAJUWU010000001">
    <property type="protein sequence ID" value="MCE7026611.1"/>
    <property type="molecule type" value="Genomic_DNA"/>
</dbReference>
<dbReference type="GO" id="GO:0005737">
    <property type="term" value="C:cytoplasm"/>
    <property type="evidence" value="ECO:0007669"/>
    <property type="project" value="TreeGrafter"/>
</dbReference>
<dbReference type="PROSITE" id="PS00149">
    <property type="entry name" value="SULFATASE_2"/>
    <property type="match status" value="1"/>
</dbReference>
<dbReference type="FunFam" id="3.40.720.10:FF:000032">
    <property type="entry name" value="Choline sulfatase"/>
    <property type="match status" value="1"/>
</dbReference>
<dbReference type="PANTHER" id="PTHR45953">
    <property type="entry name" value="IDURONATE 2-SULFATASE"/>
    <property type="match status" value="1"/>
</dbReference>
<evidence type="ECO:0000256" key="2">
    <source>
        <dbReference type="ARBA" id="ARBA00022723"/>
    </source>
</evidence>
<dbReference type="GO" id="GO:0047753">
    <property type="term" value="F:choline-sulfatase activity"/>
    <property type="evidence" value="ECO:0007669"/>
    <property type="project" value="UniProtKB-EC"/>
</dbReference>